<dbReference type="Proteomes" id="UP000705823">
    <property type="component" value="Unassembled WGS sequence"/>
</dbReference>
<protein>
    <recommendedName>
        <fullName evidence="1">HVO-0234-like beta-propeller domain-containing protein</fullName>
    </recommendedName>
</protein>
<dbReference type="RefSeq" id="WP_142978682.1">
    <property type="nucleotide sequence ID" value="NZ_RKLU01000001.1"/>
</dbReference>
<proteinExistence type="predicted"/>
<dbReference type="OrthoDB" id="213812at2157"/>
<comment type="caution">
    <text evidence="2">The sequence shown here is derived from an EMBL/GenBank/DDBJ whole genome shotgun (WGS) entry which is preliminary data.</text>
</comment>
<feature type="domain" description="HVO-0234-like beta-propeller" evidence="1">
    <location>
        <begin position="3"/>
        <end position="282"/>
    </location>
</feature>
<evidence type="ECO:0000313" key="2">
    <source>
        <dbReference type="EMBL" id="TQQ83765.1"/>
    </source>
</evidence>
<gene>
    <name evidence="2" type="ORF">EGH24_03000</name>
</gene>
<dbReference type="Pfam" id="PF23366">
    <property type="entry name" value="Beta-prop_HVO_0234"/>
    <property type="match status" value="1"/>
</dbReference>
<dbReference type="EMBL" id="RKLU01000001">
    <property type="protein sequence ID" value="TQQ83765.1"/>
    <property type="molecule type" value="Genomic_DNA"/>
</dbReference>
<reference evidence="2" key="1">
    <citation type="submission" date="2019-02" db="EMBL/GenBank/DDBJ databases">
        <title>Halonotius sp. a new haloarchaeum isolated from saline soil.</title>
        <authorList>
            <person name="Duran-Viseras A."/>
            <person name="Sanchez-Porro C."/>
            <person name="Ventosa A."/>
        </authorList>
    </citation>
    <scope>NUCLEOTIDE SEQUENCE</scope>
    <source>
        <strain evidence="2">F15B</strain>
    </source>
</reference>
<evidence type="ECO:0000313" key="3">
    <source>
        <dbReference type="Proteomes" id="UP000705823"/>
    </source>
</evidence>
<organism evidence="2 3">
    <name type="scientific">Halonotius terrestris</name>
    <dbReference type="NCBI Taxonomy" id="2487750"/>
    <lineage>
        <taxon>Archaea</taxon>
        <taxon>Methanobacteriati</taxon>
        <taxon>Methanobacteriota</taxon>
        <taxon>Stenosarchaea group</taxon>
        <taxon>Halobacteria</taxon>
        <taxon>Halobacteriales</taxon>
        <taxon>Haloferacaceae</taxon>
        <taxon>Halonotius</taxon>
    </lineage>
</organism>
<name>A0A8J8PEE2_9EURY</name>
<keyword evidence="3" id="KW-1185">Reference proteome</keyword>
<evidence type="ECO:0000259" key="1">
    <source>
        <dbReference type="Pfam" id="PF23366"/>
    </source>
</evidence>
<sequence length="285" mass="28782">MQTLTEKRVFGTKTGTTEVFVGTETGLVVVTVSADQIGTFGLTDREPVTAVAADSQQVLVGGDGGLRVSRLADADRASSPPELPLSAVGDDSLDQIVAVGIGPTGPLVGDADGEVYALATDGNEDRKWQHVGTTAGVNAIDGALVAADDGVYRVTDGELDHVGLDSAADVAGHGVPQAATSEGLFRLGNGWLSVADGAFSRVAGDGHGHASAVASDGLRTRADEDGDWTADALPVDEPIVDLAYGSGIRAAITESGTLCINAGDGWRHQRLGLPSVTGVAVAGAD</sequence>
<accession>A0A8J8PEE2</accession>
<dbReference type="AlphaFoldDB" id="A0A8J8PEE2"/>
<dbReference type="InterPro" id="IPR056505">
    <property type="entry name" value="Beta-prop_HVO_0234"/>
</dbReference>